<dbReference type="EC" id="1.1.1.3" evidence="4"/>
<dbReference type="InterPro" id="IPR002912">
    <property type="entry name" value="ACT_dom"/>
</dbReference>
<dbReference type="STRING" id="1484693.RS694_08660"/>
<evidence type="ECO:0000256" key="13">
    <source>
        <dbReference type="RuleBase" id="RU004171"/>
    </source>
</evidence>
<keyword evidence="6" id="KW-0028">Amino-acid biosynthesis</keyword>
<feature type="binding site" evidence="12">
    <location>
        <position position="105"/>
    </location>
    <ligand>
        <name>NADPH</name>
        <dbReference type="ChEBI" id="CHEBI:57783"/>
    </ligand>
</feature>
<protein>
    <recommendedName>
        <fullName evidence="5">Homoserine dehydrogenase</fullName>
        <ecNumber evidence="4">1.1.1.3</ecNumber>
    </recommendedName>
</protein>
<evidence type="ECO:0000256" key="5">
    <source>
        <dbReference type="ARBA" id="ARBA00013376"/>
    </source>
</evidence>
<dbReference type="InterPro" id="IPR019811">
    <property type="entry name" value="HDH_CS"/>
</dbReference>
<dbReference type="SUPFAM" id="SSF55347">
    <property type="entry name" value="Glyceraldehyde-3-phosphate dehydrogenase-like, C-terminal domain"/>
    <property type="match status" value="1"/>
</dbReference>
<dbReference type="GO" id="GO:0004412">
    <property type="term" value="F:homoserine dehydrogenase activity"/>
    <property type="evidence" value="ECO:0007669"/>
    <property type="project" value="UniProtKB-EC"/>
</dbReference>
<evidence type="ECO:0000256" key="11">
    <source>
        <dbReference type="PIRSR" id="PIRSR000098-1"/>
    </source>
</evidence>
<evidence type="ECO:0000256" key="1">
    <source>
        <dbReference type="ARBA" id="ARBA00005056"/>
    </source>
</evidence>
<evidence type="ECO:0000256" key="7">
    <source>
        <dbReference type="ARBA" id="ARBA00022697"/>
    </source>
</evidence>
<proteinExistence type="inferred from homology"/>
<dbReference type="InterPro" id="IPR005106">
    <property type="entry name" value="Asp/hSer_DH_NAD-bd"/>
</dbReference>
<dbReference type="SUPFAM" id="SSF55021">
    <property type="entry name" value="ACT-like"/>
    <property type="match status" value="1"/>
</dbReference>
<dbReference type="CDD" id="cd04881">
    <property type="entry name" value="ACT_HSDH-Hom"/>
    <property type="match status" value="1"/>
</dbReference>
<dbReference type="GO" id="GO:0009088">
    <property type="term" value="P:threonine biosynthetic process"/>
    <property type="evidence" value="ECO:0007669"/>
    <property type="project" value="UniProtKB-UniPathway"/>
</dbReference>
<dbReference type="PANTHER" id="PTHR43331:SF1">
    <property type="entry name" value="HOMOSERINE DEHYDROGENASE"/>
    <property type="match status" value="1"/>
</dbReference>
<dbReference type="GO" id="GO:0009086">
    <property type="term" value="P:methionine biosynthetic process"/>
    <property type="evidence" value="ECO:0007669"/>
    <property type="project" value="UniProtKB-KW"/>
</dbReference>
<feature type="binding site" evidence="12">
    <location>
        <begin position="9"/>
        <end position="16"/>
    </location>
    <ligand>
        <name>NADP(+)</name>
        <dbReference type="ChEBI" id="CHEBI:58349"/>
    </ligand>
</feature>
<dbReference type="Pfam" id="PF03447">
    <property type="entry name" value="NAD_binding_3"/>
    <property type="match status" value="1"/>
</dbReference>
<organism evidence="15 16">
    <name type="scientific">Rhodoferax saidenbachensis</name>
    <dbReference type="NCBI Taxonomy" id="1484693"/>
    <lineage>
        <taxon>Bacteria</taxon>
        <taxon>Pseudomonadati</taxon>
        <taxon>Pseudomonadota</taxon>
        <taxon>Betaproteobacteria</taxon>
        <taxon>Burkholderiales</taxon>
        <taxon>Comamonadaceae</taxon>
        <taxon>Rhodoferax</taxon>
    </lineage>
</organism>
<dbReference type="RefSeq" id="WP_029708826.1">
    <property type="nucleotide sequence ID" value="NZ_CP019239.1"/>
</dbReference>
<dbReference type="Pfam" id="PF01842">
    <property type="entry name" value="ACT"/>
    <property type="match status" value="1"/>
</dbReference>
<feature type="binding site" evidence="12">
    <location>
        <position position="190"/>
    </location>
    <ligand>
        <name>L-homoserine</name>
        <dbReference type="ChEBI" id="CHEBI:57476"/>
    </ligand>
</feature>
<dbReference type="InterPro" id="IPR001342">
    <property type="entry name" value="HDH_cat"/>
</dbReference>
<gene>
    <name evidence="15" type="ORF">RS694_08660</name>
</gene>
<dbReference type="Proteomes" id="UP000186110">
    <property type="component" value="Chromosome"/>
</dbReference>
<dbReference type="InterPro" id="IPR045865">
    <property type="entry name" value="ACT-like_dom_sf"/>
</dbReference>
<keyword evidence="10" id="KW-0486">Methionine biosynthesis</keyword>
<dbReference type="UniPathway" id="UPA00051">
    <property type="reaction ID" value="UER00465"/>
</dbReference>
<evidence type="ECO:0000256" key="3">
    <source>
        <dbReference type="ARBA" id="ARBA00006753"/>
    </source>
</evidence>
<dbReference type="eggNOG" id="COG0460">
    <property type="taxonomic scope" value="Bacteria"/>
</dbReference>
<comment type="pathway">
    <text evidence="1">Amino-acid biosynthesis; L-threonine biosynthesis; L-threonine from L-aspartate: step 3/5.</text>
</comment>
<dbReference type="InterPro" id="IPR016204">
    <property type="entry name" value="HDH"/>
</dbReference>
<keyword evidence="8 12" id="KW-0521">NADP</keyword>
<evidence type="ECO:0000256" key="4">
    <source>
        <dbReference type="ARBA" id="ARBA00013213"/>
    </source>
</evidence>
<dbReference type="SUPFAM" id="SSF51735">
    <property type="entry name" value="NAD(P)-binding Rossmann-fold domains"/>
    <property type="match status" value="1"/>
</dbReference>
<dbReference type="NCBIfam" id="NF004976">
    <property type="entry name" value="PRK06349.1"/>
    <property type="match status" value="1"/>
</dbReference>
<evidence type="ECO:0000313" key="15">
    <source>
        <dbReference type="EMBL" id="APW42593.1"/>
    </source>
</evidence>
<evidence type="ECO:0000256" key="12">
    <source>
        <dbReference type="PIRSR" id="PIRSR000098-2"/>
    </source>
</evidence>
<dbReference type="EMBL" id="CP019239">
    <property type="protein sequence ID" value="APW42593.1"/>
    <property type="molecule type" value="Genomic_DNA"/>
</dbReference>
<keyword evidence="7" id="KW-0791">Threonine biosynthesis</keyword>
<dbReference type="InterPro" id="IPR036291">
    <property type="entry name" value="NAD(P)-bd_dom_sf"/>
</dbReference>
<comment type="similarity">
    <text evidence="3 13">Belongs to the homoserine dehydrogenase family.</text>
</comment>
<name>A0A1P8K9C3_9BURK</name>
<comment type="pathway">
    <text evidence="2">Amino-acid biosynthesis; L-methionine biosynthesis via de novo pathway; L-homoserine from L-aspartate: step 3/3.</text>
</comment>
<evidence type="ECO:0000256" key="8">
    <source>
        <dbReference type="ARBA" id="ARBA00022857"/>
    </source>
</evidence>
<evidence type="ECO:0000256" key="9">
    <source>
        <dbReference type="ARBA" id="ARBA00023002"/>
    </source>
</evidence>
<dbReference type="AlphaFoldDB" id="A0A1P8K9C3"/>
<evidence type="ECO:0000256" key="10">
    <source>
        <dbReference type="ARBA" id="ARBA00023167"/>
    </source>
</evidence>
<dbReference type="PANTHER" id="PTHR43331">
    <property type="entry name" value="HOMOSERINE DEHYDROGENASE"/>
    <property type="match status" value="1"/>
</dbReference>
<dbReference type="PROSITE" id="PS51671">
    <property type="entry name" value="ACT"/>
    <property type="match status" value="1"/>
</dbReference>
<keyword evidence="9" id="KW-0560">Oxidoreductase</keyword>
<dbReference type="Pfam" id="PF00742">
    <property type="entry name" value="Homoserine_dh"/>
    <property type="match status" value="1"/>
</dbReference>
<reference evidence="15 16" key="1">
    <citation type="submission" date="2017-01" db="EMBL/GenBank/DDBJ databases">
        <authorList>
            <person name="Mah S.A."/>
            <person name="Swanson W.J."/>
            <person name="Moy G.W."/>
            <person name="Vacquier V.D."/>
        </authorList>
    </citation>
    <scope>NUCLEOTIDE SEQUENCE [LARGE SCALE GENOMIC DNA]</scope>
    <source>
        <strain evidence="15 16">DSM 22694</strain>
    </source>
</reference>
<dbReference type="Gene3D" id="3.30.360.10">
    <property type="entry name" value="Dihydrodipicolinate Reductase, domain 2"/>
    <property type="match status" value="1"/>
</dbReference>
<dbReference type="KEGG" id="rsb:RS694_08660"/>
<dbReference type="FunFam" id="3.30.360.10:FF:000005">
    <property type="entry name" value="Homoserine dehydrogenase"/>
    <property type="match status" value="1"/>
</dbReference>
<dbReference type="PIRSF" id="PIRSF000098">
    <property type="entry name" value="Homoser_dehydrog"/>
    <property type="match status" value="1"/>
</dbReference>
<keyword evidence="16" id="KW-1185">Reference proteome</keyword>
<sequence length="440" mass="46322">MKPIQVGLLGIGVVGTGTFNVLQRNQAEIQRRAGRGIEITMVADLDTARAQAAVGPNVKVVNDARAVIANPDIDIVIELIGGYGIAKQLVLEAIAAGKHVVTANKALLAVHGTEIFAAASAKGVMVAFEAAVAGGIPIIKALREGLTANRVQWIAGIINGTTNFILSEMRDKGLDFDVVLKEAQRLGYAEADPTFDIEGVDAAHKATIMSAIAFGIPVQFDKAHVEGITKLGAADIKYAEQLGYRIKLLGITKRTAGGIELRVHPTLIPAKRLIANVEGAMNAVVVQGDAVGTTLYYGKGAGSEPTASAVIADLVDITRLHTADAAQRVPHLAFQPDAMSDTPILPMDQVVTSYYLRLRVADEAGVLAKVTGILAEAGISIDAVLQREADEVSGEDGTQTDVIILTHDCVEAKMNAAMAQMQALPTVLAPITRIRKEELA</sequence>
<dbReference type="UniPathway" id="UPA00050">
    <property type="reaction ID" value="UER00063"/>
</dbReference>
<feature type="domain" description="ACT" evidence="14">
    <location>
        <begin position="355"/>
        <end position="436"/>
    </location>
</feature>
<evidence type="ECO:0000256" key="2">
    <source>
        <dbReference type="ARBA" id="ARBA00005062"/>
    </source>
</evidence>
<dbReference type="Gene3D" id="3.30.70.260">
    <property type="match status" value="1"/>
</dbReference>
<evidence type="ECO:0000313" key="16">
    <source>
        <dbReference type="Proteomes" id="UP000186110"/>
    </source>
</evidence>
<evidence type="ECO:0000259" key="14">
    <source>
        <dbReference type="PROSITE" id="PS51671"/>
    </source>
</evidence>
<feature type="active site" description="Proton donor" evidence="11">
    <location>
        <position position="205"/>
    </location>
</feature>
<evidence type="ECO:0000256" key="6">
    <source>
        <dbReference type="ARBA" id="ARBA00022605"/>
    </source>
</evidence>
<dbReference type="PROSITE" id="PS01042">
    <property type="entry name" value="HOMOSER_DHGENASE"/>
    <property type="match status" value="1"/>
</dbReference>
<dbReference type="Gene3D" id="3.40.50.720">
    <property type="entry name" value="NAD(P)-binding Rossmann-like Domain"/>
    <property type="match status" value="1"/>
</dbReference>
<accession>A0A1P8K9C3</accession>
<dbReference type="GO" id="GO:0050661">
    <property type="term" value="F:NADP binding"/>
    <property type="evidence" value="ECO:0007669"/>
    <property type="project" value="InterPro"/>
</dbReference>